<dbReference type="EMBL" id="PVNG01000004">
    <property type="protein sequence ID" value="PRX67765.1"/>
    <property type="molecule type" value="Genomic_DNA"/>
</dbReference>
<gene>
    <name evidence="2" type="ORF">B0I32_104522</name>
</gene>
<organism evidence="2 3">
    <name type="scientific">Nonomuraea fuscirosea</name>
    <dbReference type="NCBI Taxonomy" id="1291556"/>
    <lineage>
        <taxon>Bacteria</taxon>
        <taxon>Bacillati</taxon>
        <taxon>Actinomycetota</taxon>
        <taxon>Actinomycetes</taxon>
        <taxon>Streptosporangiales</taxon>
        <taxon>Streptosporangiaceae</taxon>
        <taxon>Nonomuraea</taxon>
    </lineage>
</organism>
<dbReference type="RefSeq" id="WP_219911750.1">
    <property type="nucleotide sequence ID" value="NZ_JBFAIB010000058.1"/>
</dbReference>
<evidence type="ECO:0000313" key="2">
    <source>
        <dbReference type="EMBL" id="PRX67765.1"/>
    </source>
</evidence>
<reference evidence="2 3" key="1">
    <citation type="submission" date="2018-03" db="EMBL/GenBank/DDBJ databases">
        <title>Genomic Encyclopedia of Type Strains, Phase III (KMG-III): the genomes of soil and plant-associated and newly described type strains.</title>
        <authorList>
            <person name="Whitman W."/>
        </authorList>
    </citation>
    <scope>NUCLEOTIDE SEQUENCE [LARGE SCALE GENOMIC DNA]</scope>
    <source>
        <strain evidence="2 3">CGMCC 4.7104</strain>
    </source>
</reference>
<protein>
    <submittedName>
        <fullName evidence="2">Uncharacterized protein</fullName>
    </submittedName>
</protein>
<sequence>MTHAPSELLDPELDGDRSTPDAEADALVVGAVDLHQHPGPSPFPRRMSLLDAARDASDAGFEVIVAKSHHHSMVTDILALGPAGLDDLPVEVRGGIALNQSVGGLNPYAVELALRMGGRIVWFPTLSSAAHIDHHRGHDTGFPTPVVELRQNEVLSILGDDGEVLPEVHDILSIIAAEQAILTCGHLGVEETTKLIAAARGAGIERILVNHPCFVVGASVEQAAEWSRQGAHIEHCLVMYFGRPERRRELDELLAFIKAVGPERTVLSSDSGQRNNPLPVTLFRRGARGLLDAGLPEADIRRMLGANASGLVNR</sequence>
<feature type="region of interest" description="Disordered" evidence="1">
    <location>
        <begin position="1"/>
        <end position="21"/>
    </location>
</feature>
<evidence type="ECO:0000256" key="1">
    <source>
        <dbReference type="SAM" id="MobiDB-lite"/>
    </source>
</evidence>
<proteinExistence type="predicted"/>
<dbReference type="SUPFAM" id="SSF51556">
    <property type="entry name" value="Metallo-dependent hydrolases"/>
    <property type="match status" value="1"/>
</dbReference>
<dbReference type="InterPro" id="IPR032466">
    <property type="entry name" value="Metal_Hydrolase"/>
</dbReference>
<dbReference type="Proteomes" id="UP000238312">
    <property type="component" value="Unassembled WGS sequence"/>
</dbReference>
<dbReference type="AlphaFoldDB" id="A0A2T0N601"/>
<keyword evidence="3" id="KW-1185">Reference proteome</keyword>
<accession>A0A2T0N601</accession>
<comment type="caution">
    <text evidence="2">The sequence shown here is derived from an EMBL/GenBank/DDBJ whole genome shotgun (WGS) entry which is preliminary data.</text>
</comment>
<name>A0A2T0N601_9ACTN</name>
<dbReference type="InterPro" id="IPR046249">
    <property type="entry name" value="DUF6282"/>
</dbReference>
<dbReference type="Pfam" id="PF19799">
    <property type="entry name" value="DUF6282"/>
    <property type="match status" value="1"/>
</dbReference>
<evidence type="ECO:0000313" key="3">
    <source>
        <dbReference type="Proteomes" id="UP000238312"/>
    </source>
</evidence>
<dbReference type="Gene3D" id="3.20.20.140">
    <property type="entry name" value="Metal-dependent hydrolases"/>
    <property type="match status" value="1"/>
</dbReference>